<keyword evidence="3" id="KW-1185">Reference proteome</keyword>
<dbReference type="Proteomes" id="UP000278807">
    <property type="component" value="Unassembled WGS sequence"/>
</dbReference>
<feature type="region of interest" description="Disordered" evidence="1">
    <location>
        <begin position="1"/>
        <end position="110"/>
    </location>
</feature>
<reference evidence="4" key="1">
    <citation type="submission" date="2017-02" db="UniProtKB">
        <authorList>
            <consortium name="WormBaseParasite"/>
        </authorList>
    </citation>
    <scope>IDENTIFICATION</scope>
</reference>
<evidence type="ECO:0000256" key="1">
    <source>
        <dbReference type="SAM" id="MobiDB-lite"/>
    </source>
</evidence>
<proteinExistence type="predicted"/>
<gene>
    <name evidence="2" type="ORF">HNAJ_LOCUS12160</name>
</gene>
<protein>
    <submittedName>
        <fullName evidence="4">Vitellogenin-2-like</fullName>
    </submittedName>
</protein>
<evidence type="ECO:0000313" key="3">
    <source>
        <dbReference type="Proteomes" id="UP000278807"/>
    </source>
</evidence>
<reference evidence="2 3" key="2">
    <citation type="submission" date="2018-11" db="EMBL/GenBank/DDBJ databases">
        <authorList>
            <consortium name="Pathogen Informatics"/>
        </authorList>
    </citation>
    <scope>NUCLEOTIDE SEQUENCE [LARGE SCALE GENOMIC DNA]</scope>
</reference>
<feature type="compositionally biased region" description="Low complexity" evidence="1">
    <location>
        <begin position="38"/>
        <end position="92"/>
    </location>
</feature>
<dbReference type="WBParaSite" id="HNAJ_0001217101-mRNA-1">
    <property type="protein sequence ID" value="HNAJ_0001217101-mRNA-1"/>
    <property type="gene ID" value="HNAJ_0001217101"/>
</dbReference>
<organism evidence="4">
    <name type="scientific">Rodentolepis nana</name>
    <name type="common">Dwarf tapeworm</name>
    <name type="synonym">Hymenolepis nana</name>
    <dbReference type="NCBI Taxonomy" id="102285"/>
    <lineage>
        <taxon>Eukaryota</taxon>
        <taxon>Metazoa</taxon>
        <taxon>Spiralia</taxon>
        <taxon>Lophotrochozoa</taxon>
        <taxon>Platyhelminthes</taxon>
        <taxon>Cestoda</taxon>
        <taxon>Eucestoda</taxon>
        <taxon>Cyclophyllidea</taxon>
        <taxon>Hymenolepididae</taxon>
        <taxon>Rodentolepis</taxon>
    </lineage>
</organism>
<evidence type="ECO:0000313" key="2">
    <source>
        <dbReference type="EMBL" id="VDO12338.1"/>
    </source>
</evidence>
<dbReference type="AlphaFoldDB" id="A0A0R3TWE1"/>
<name>A0A0R3TWE1_RODNA</name>
<accession>A0A0R3TWE1</accession>
<dbReference type="EMBL" id="UZAE01014075">
    <property type="protein sequence ID" value="VDO12338.1"/>
    <property type="molecule type" value="Genomic_DNA"/>
</dbReference>
<sequence>MYFFIPVERPATNSYQNDQRGRKKVKEVTLVNLDGETSVSDDPPSFFKSSPTSNMSSTSSDTSSSSSSSCTSSSSSSSSSSSTSSSSFLSTESNRDNEFFTRSPEQKFGGCQKKNSFCSDDSVILKKLKVKKCAVPNYLRNNPDTTYLKKVKKGRTCGPTEYVVLSQNSDNCQQVSHWS</sequence>
<evidence type="ECO:0000313" key="4">
    <source>
        <dbReference type="WBParaSite" id="HNAJ_0001217101-mRNA-1"/>
    </source>
</evidence>